<dbReference type="AlphaFoldDB" id="A0A6L9S6N4"/>
<dbReference type="SUPFAM" id="SSF88946">
    <property type="entry name" value="Sigma2 domain of RNA polymerase sigma factors"/>
    <property type="match status" value="1"/>
</dbReference>
<dbReference type="GO" id="GO:0016987">
    <property type="term" value="F:sigma factor activity"/>
    <property type="evidence" value="ECO:0007669"/>
    <property type="project" value="UniProtKB-KW"/>
</dbReference>
<gene>
    <name evidence="9" type="ORF">G1H10_10905</name>
</gene>
<comment type="caution">
    <text evidence="9">The sequence shown here is derived from an EMBL/GenBank/DDBJ whole genome shotgun (WGS) entry which is preliminary data.</text>
</comment>
<dbReference type="Gene3D" id="1.10.10.10">
    <property type="entry name" value="Winged helix-like DNA-binding domain superfamily/Winged helix DNA-binding domain"/>
    <property type="match status" value="1"/>
</dbReference>
<feature type="domain" description="RNA polymerase sigma-70 region 2" evidence="7">
    <location>
        <begin position="13"/>
        <end position="78"/>
    </location>
</feature>
<dbReference type="SUPFAM" id="SSF88659">
    <property type="entry name" value="Sigma3 and sigma4 domains of RNA polymerase sigma factors"/>
    <property type="match status" value="1"/>
</dbReference>
<dbReference type="EMBL" id="JAAGOA010000006">
    <property type="protein sequence ID" value="NEE00677.1"/>
    <property type="molecule type" value="Genomic_DNA"/>
</dbReference>
<dbReference type="PANTHER" id="PTHR43133">
    <property type="entry name" value="RNA POLYMERASE ECF-TYPE SIGMA FACTO"/>
    <property type="match status" value="1"/>
</dbReference>
<comment type="similarity">
    <text evidence="1">Belongs to the sigma-70 factor family. ECF subfamily.</text>
</comment>
<dbReference type="InterPro" id="IPR036388">
    <property type="entry name" value="WH-like_DNA-bd_sf"/>
</dbReference>
<dbReference type="GO" id="GO:0006352">
    <property type="term" value="P:DNA-templated transcription initiation"/>
    <property type="evidence" value="ECO:0007669"/>
    <property type="project" value="InterPro"/>
</dbReference>
<keyword evidence="2" id="KW-0805">Transcription regulation</keyword>
<dbReference type="NCBIfam" id="TIGR02937">
    <property type="entry name" value="sigma70-ECF"/>
    <property type="match status" value="1"/>
</dbReference>
<name>A0A6L9S6N4_9ACTN</name>
<dbReference type="InterPro" id="IPR039425">
    <property type="entry name" value="RNA_pol_sigma-70-like"/>
</dbReference>
<evidence type="ECO:0000256" key="6">
    <source>
        <dbReference type="SAM" id="MobiDB-lite"/>
    </source>
</evidence>
<evidence type="ECO:0000256" key="2">
    <source>
        <dbReference type="ARBA" id="ARBA00023015"/>
    </source>
</evidence>
<evidence type="ECO:0000313" key="10">
    <source>
        <dbReference type="Proteomes" id="UP000475214"/>
    </source>
</evidence>
<evidence type="ECO:0000259" key="7">
    <source>
        <dbReference type="Pfam" id="PF04542"/>
    </source>
</evidence>
<evidence type="ECO:0000259" key="8">
    <source>
        <dbReference type="Pfam" id="PF08281"/>
    </source>
</evidence>
<dbReference type="GO" id="GO:0003677">
    <property type="term" value="F:DNA binding"/>
    <property type="evidence" value="ECO:0007669"/>
    <property type="project" value="UniProtKB-KW"/>
</dbReference>
<evidence type="ECO:0000256" key="1">
    <source>
        <dbReference type="ARBA" id="ARBA00010641"/>
    </source>
</evidence>
<evidence type="ECO:0000256" key="4">
    <source>
        <dbReference type="ARBA" id="ARBA00023125"/>
    </source>
</evidence>
<sequence length="204" mass="23090">MDRTDQAWFADQITALLPDLYGAAVRLCRDRTEGEDLVAEAVAKAWEGLPSLRTRNAFRGWVFRILTNTYISQYRSSRTHGDIESLDADDDAFSLFEQLHQPILLWWGNPEQDFLNRLLRDELVQAIDRLPDCLRTVVILIDVQALSYREAATALDVPVGTVRSRLARARSRLQKALWENAHDAGITTGPAPSRREEEGPDDGD</sequence>
<proteinExistence type="inferred from homology"/>
<protein>
    <submittedName>
        <fullName evidence="9">Sigma-70 family RNA polymerase sigma factor</fullName>
    </submittedName>
</protein>
<dbReference type="Pfam" id="PF08281">
    <property type="entry name" value="Sigma70_r4_2"/>
    <property type="match status" value="1"/>
</dbReference>
<evidence type="ECO:0000313" key="9">
    <source>
        <dbReference type="EMBL" id="NEE00677.1"/>
    </source>
</evidence>
<keyword evidence="10" id="KW-1185">Reference proteome</keyword>
<dbReference type="Proteomes" id="UP000475214">
    <property type="component" value="Unassembled WGS sequence"/>
</dbReference>
<reference evidence="9 10" key="1">
    <citation type="submission" date="2020-02" db="EMBL/GenBank/DDBJ databases">
        <authorList>
            <person name="Li X.-J."/>
            <person name="Han X.-M."/>
        </authorList>
    </citation>
    <scope>NUCLEOTIDE SEQUENCE [LARGE SCALE GENOMIC DNA]</scope>
    <source>
        <strain evidence="9 10">CCTCC AB 2017055</strain>
    </source>
</reference>
<dbReference type="InterPro" id="IPR014284">
    <property type="entry name" value="RNA_pol_sigma-70_dom"/>
</dbReference>
<keyword evidence="3" id="KW-0731">Sigma factor</keyword>
<dbReference type="Gene3D" id="1.10.1740.10">
    <property type="match status" value="1"/>
</dbReference>
<accession>A0A6L9S6N4</accession>
<dbReference type="PANTHER" id="PTHR43133:SF8">
    <property type="entry name" value="RNA POLYMERASE SIGMA FACTOR HI_1459-RELATED"/>
    <property type="match status" value="1"/>
</dbReference>
<dbReference type="InterPro" id="IPR013325">
    <property type="entry name" value="RNA_pol_sigma_r2"/>
</dbReference>
<keyword evidence="5" id="KW-0804">Transcription</keyword>
<organism evidence="9 10">
    <name type="scientific">Phytoactinopolyspora halotolerans</name>
    <dbReference type="NCBI Taxonomy" id="1981512"/>
    <lineage>
        <taxon>Bacteria</taxon>
        <taxon>Bacillati</taxon>
        <taxon>Actinomycetota</taxon>
        <taxon>Actinomycetes</taxon>
        <taxon>Jiangellales</taxon>
        <taxon>Jiangellaceae</taxon>
        <taxon>Phytoactinopolyspora</taxon>
    </lineage>
</organism>
<dbReference type="Pfam" id="PF04542">
    <property type="entry name" value="Sigma70_r2"/>
    <property type="match status" value="1"/>
</dbReference>
<evidence type="ECO:0000256" key="5">
    <source>
        <dbReference type="ARBA" id="ARBA00023163"/>
    </source>
</evidence>
<keyword evidence="4" id="KW-0238">DNA-binding</keyword>
<evidence type="ECO:0000256" key="3">
    <source>
        <dbReference type="ARBA" id="ARBA00023082"/>
    </source>
</evidence>
<dbReference type="InterPro" id="IPR013249">
    <property type="entry name" value="RNA_pol_sigma70_r4_t2"/>
</dbReference>
<feature type="domain" description="RNA polymerase sigma factor 70 region 4 type 2" evidence="8">
    <location>
        <begin position="121"/>
        <end position="173"/>
    </location>
</feature>
<feature type="region of interest" description="Disordered" evidence="6">
    <location>
        <begin position="183"/>
        <end position="204"/>
    </location>
</feature>
<dbReference type="InterPro" id="IPR007627">
    <property type="entry name" value="RNA_pol_sigma70_r2"/>
</dbReference>
<dbReference type="InterPro" id="IPR013324">
    <property type="entry name" value="RNA_pol_sigma_r3/r4-like"/>
</dbReference>